<feature type="compositionally biased region" description="Low complexity" evidence="1">
    <location>
        <begin position="31"/>
        <end position="83"/>
    </location>
</feature>
<organism evidence="2 3">
    <name type="scientific">Tetrahymena thermophila (strain SB210)</name>
    <dbReference type="NCBI Taxonomy" id="312017"/>
    <lineage>
        <taxon>Eukaryota</taxon>
        <taxon>Sar</taxon>
        <taxon>Alveolata</taxon>
        <taxon>Ciliophora</taxon>
        <taxon>Intramacronucleata</taxon>
        <taxon>Oligohymenophorea</taxon>
        <taxon>Hymenostomatida</taxon>
        <taxon>Tetrahymenina</taxon>
        <taxon>Tetrahymenidae</taxon>
        <taxon>Tetrahymena</taxon>
    </lineage>
</organism>
<dbReference type="EMBL" id="GG662495">
    <property type="protein sequence ID" value="EAS03252.1"/>
    <property type="molecule type" value="Genomic_DNA"/>
</dbReference>
<accession>I7MA23</accession>
<feature type="compositionally biased region" description="Polar residues" evidence="1">
    <location>
        <begin position="522"/>
        <end position="538"/>
    </location>
</feature>
<dbReference type="AlphaFoldDB" id="I7MA23"/>
<feature type="compositionally biased region" description="Polar residues" evidence="1">
    <location>
        <begin position="220"/>
        <end position="232"/>
    </location>
</feature>
<name>I7MA23_TETTS</name>
<evidence type="ECO:0000313" key="2">
    <source>
        <dbReference type="EMBL" id="EAS03252.1"/>
    </source>
</evidence>
<feature type="region of interest" description="Disordered" evidence="1">
    <location>
        <begin position="409"/>
        <end position="437"/>
    </location>
</feature>
<dbReference type="GeneID" id="7826593"/>
<feature type="compositionally biased region" description="Polar residues" evidence="1">
    <location>
        <begin position="1"/>
        <end position="30"/>
    </location>
</feature>
<dbReference type="InParanoid" id="I7MA23"/>
<feature type="compositionally biased region" description="Low complexity" evidence="1">
    <location>
        <begin position="103"/>
        <end position="118"/>
    </location>
</feature>
<proteinExistence type="predicted"/>
<feature type="region of interest" description="Disordered" evidence="1">
    <location>
        <begin position="522"/>
        <end position="542"/>
    </location>
</feature>
<sequence>MSSRNQSPRGTATPQKKVQIQTQQANGGINSQPKTPKSPSKVSSSKGGSRSPPHSPSQPSRQIGTQPSGSRRQSPQSGQRSSSKNIRKQSLKGKQGEKQPPGNQDAASQKNNSNNNNKVFYDKNEIREAMSSPKQLEDYWNYQESVQRRVLDYKEKADQNLRKISEYNDKLRRIQQKCFDFDSVRDDIYSYKSQKRYHKSETEDSFQQTNEDQYDKKGYSTQVKLSPSNQKQVGFGTDRNRSQDRQALQYKIQQHEAYEKILNSKLKNEQNLNDLVELEKSIQLEKMGLQYFSKKMEDQIYLKQQINGEDSLRLSNDLYNQSPPKNLKKHVELQQDNMPEEFLQYKKRRNSTTKNQNDRFNTFQTYNDKKLEEEIQNSHLKEQYKKHQIDRSQLLTPEENELISSYEKKLKYSPKSSKNHKDLSNEKTPNSNHKYDTNRLTNLQYKYLLEKHDYEKFLNGKLDVDENTINKSNAFHNQKNNQNGLYYSDGKYRKKSITRLDTQQHDNIIRNRLGLTEDLSNAASRKSNHYPHSSLQQQKGERMNTNETNFTFLPNIQENRRVSLDTNQLNQNKYLRNLEIENLFQNQQKSNIFQRYSTPTNKHYIYNKS</sequence>
<dbReference type="KEGG" id="tet:TTHERM_00535880"/>
<feature type="compositionally biased region" description="Polar residues" evidence="1">
    <location>
        <begin position="426"/>
        <end position="437"/>
    </location>
</feature>
<evidence type="ECO:0000313" key="3">
    <source>
        <dbReference type="Proteomes" id="UP000009168"/>
    </source>
</evidence>
<evidence type="ECO:0000256" key="1">
    <source>
        <dbReference type="SAM" id="MobiDB-lite"/>
    </source>
</evidence>
<dbReference type="HOGENOM" id="CLU_448730_0_0_1"/>
<reference evidence="3" key="1">
    <citation type="journal article" date="2006" name="PLoS Biol.">
        <title>Macronuclear genome sequence of the ciliate Tetrahymena thermophila, a model eukaryote.</title>
        <authorList>
            <person name="Eisen J.A."/>
            <person name="Coyne R.S."/>
            <person name="Wu M."/>
            <person name="Wu D."/>
            <person name="Thiagarajan M."/>
            <person name="Wortman J.R."/>
            <person name="Badger J.H."/>
            <person name="Ren Q."/>
            <person name="Amedeo P."/>
            <person name="Jones K.M."/>
            <person name="Tallon L.J."/>
            <person name="Delcher A.L."/>
            <person name="Salzberg S.L."/>
            <person name="Silva J.C."/>
            <person name="Haas B.J."/>
            <person name="Majoros W.H."/>
            <person name="Farzad M."/>
            <person name="Carlton J.M."/>
            <person name="Smith R.K. Jr."/>
            <person name="Garg J."/>
            <person name="Pearlman R.E."/>
            <person name="Karrer K.M."/>
            <person name="Sun L."/>
            <person name="Manning G."/>
            <person name="Elde N.C."/>
            <person name="Turkewitz A.P."/>
            <person name="Asai D.J."/>
            <person name="Wilkes D.E."/>
            <person name="Wang Y."/>
            <person name="Cai H."/>
            <person name="Collins K."/>
            <person name="Stewart B.A."/>
            <person name="Lee S.R."/>
            <person name="Wilamowska K."/>
            <person name="Weinberg Z."/>
            <person name="Ruzzo W.L."/>
            <person name="Wloga D."/>
            <person name="Gaertig J."/>
            <person name="Frankel J."/>
            <person name="Tsao C.-C."/>
            <person name="Gorovsky M.A."/>
            <person name="Keeling P.J."/>
            <person name="Waller R.F."/>
            <person name="Patron N.J."/>
            <person name="Cherry J.M."/>
            <person name="Stover N.A."/>
            <person name="Krieger C.J."/>
            <person name="del Toro C."/>
            <person name="Ryder H.F."/>
            <person name="Williamson S.C."/>
            <person name="Barbeau R.A."/>
            <person name="Hamilton E.P."/>
            <person name="Orias E."/>
        </authorList>
    </citation>
    <scope>NUCLEOTIDE SEQUENCE [LARGE SCALE GENOMIC DNA]</scope>
    <source>
        <strain evidence="3">SB210</strain>
    </source>
</reference>
<protein>
    <submittedName>
        <fullName evidence="2">Uncharacterized protein</fullName>
    </submittedName>
</protein>
<feature type="region of interest" description="Disordered" evidence="1">
    <location>
        <begin position="220"/>
        <end position="242"/>
    </location>
</feature>
<dbReference type="Proteomes" id="UP000009168">
    <property type="component" value="Unassembled WGS sequence"/>
</dbReference>
<feature type="region of interest" description="Disordered" evidence="1">
    <location>
        <begin position="1"/>
        <end position="125"/>
    </location>
</feature>
<keyword evidence="3" id="KW-1185">Reference proteome</keyword>
<gene>
    <name evidence="2" type="ORF">TTHERM_00535880</name>
</gene>
<dbReference type="RefSeq" id="XP_001023497.1">
    <property type="nucleotide sequence ID" value="XM_001023497.1"/>
</dbReference>